<dbReference type="Proteomes" id="UP000225275">
    <property type="component" value="Unassembled WGS sequence"/>
</dbReference>
<accession>A0AAP8E059</accession>
<dbReference type="PANTHER" id="PTHR41307:SF1">
    <property type="entry name" value="MEMBRANE PROTEIN"/>
    <property type="match status" value="1"/>
</dbReference>
<organism evidence="1 2">
    <name type="scientific">Lactococcus lactis</name>
    <dbReference type="NCBI Taxonomy" id="1358"/>
    <lineage>
        <taxon>Bacteria</taxon>
        <taxon>Bacillati</taxon>
        <taxon>Bacillota</taxon>
        <taxon>Bacilli</taxon>
        <taxon>Lactobacillales</taxon>
        <taxon>Streptococcaceae</taxon>
        <taxon>Lactococcus</taxon>
    </lineage>
</organism>
<reference evidence="1" key="1">
    <citation type="submission" date="2017-01" db="EMBL/GenBank/DDBJ databases">
        <authorList>
            <person name="Lo R."/>
        </authorList>
    </citation>
    <scope>NUCLEOTIDE SEQUENCE</scope>
    <source>
        <strain evidence="1">537</strain>
    </source>
</reference>
<evidence type="ECO:0000313" key="1">
    <source>
        <dbReference type="EMBL" id="PFG88319.1"/>
    </source>
</evidence>
<protein>
    <submittedName>
        <fullName evidence="1">Uncharacterized protein</fullName>
    </submittedName>
</protein>
<dbReference type="PANTHER" id="PTHR41307">
    <property type="entry name" value="MEMBRANE PROTEIN-RELATED"/>
    <property type="match status" value="1"/>
</dbReference>
<proteinExistence type="predicted"/>
<feature type="non-terminal residue" evidence="1">
    <location>
        <position position="99"/>
    </location>
</feature>
<dbReference type="SUPFAM" id="SSF158560">
    <property type="entry name" value="BH3980-like"/>
    <property type="match status" value="1"/>
</dbReference>
<name>A0AAP8E059_9LACT</name>
<dbReference type="EMBL" id="MTJS01000003">
    <property type="protein sequence ID" value="PFG88319.1"/>
    <property type="molecule type" value="Genomic_DNA"/>
</dbReference>
<comment type="caution">
    <text evidence="1">The sequence shown here is derived from an EMBL/GenBank/DDBJ whole genome shotgun (WGS) entry which is preliminary data.</text>
</comment>
<sequence>MNSDKLINENNQLRENLNSENKRYYEDLLVYIRSKSTFNREKDVEQLLLDMLHDLIDAQSNGESAEFYFGRDPKSLADEILKTLPKHFFDIFKIACYIV</sequence>
<dbReference type="AlphaFoldDB" id="A0AAP8E059"/>
<dbReference type="Gene3D" id="1.10.1900.10">
    <property type="entry name" value="c-terminal domain of poly(a) binding protein"/>
    <property type="match status" value="1"/>
</dbReference>
<gene>
    <name evidence="1" type="ORF">BW154_10665</name>
</gene>
<evidence type="ECO:0000313" key="2">
    <source>
        <dbReference type="Proteomes" id="UP000225275"/>
    </source>
</evidence>
<reference evidence="1" key="2">
    <citation type="journal article" date="2018" name="Food Control">
        <title>Characterization of Lactococcus lactis isolates from herbs, fruits and vegetables for use as biopreservatives against Listeria monocytogenes in cheese.</title>
        <authorList>
            <person name="Ho V."/>
            <person name="Lo R."/>
            <person name="Bansal N."/>
            <person name="Turner M.S."/>
        </authorList>
    </citation>
    <scope>NUCLEOTIDE SEQUENCE</scope>
    <source>
        <strain evidence="1">537</strain>
    </source>
</reference>